<dbReference type="PATRIC" id="fig|1121439.3.peg.367"/>
<proteinExistence type="predicted"/>
<evidence type="ECO:0000313" key="1">
    <source>
        <dbReference type="EMBL" id="EPR35641.1"/>
    </source>
</evidence>
<comment type="caution">
    <text evidence="1">The sequence shown here is derived from an EMBL/GenBank/DDBJ whole genome shotgun (WGS) entry which is preliminary data.</text>
</comment>
<keyword evidence="2" id="KW-1185">Reference proteome</keyword>
<dbReference type="eggNOG" id="ENOG5033UGT">
    <property type="taxonomic scope" value="Bacteria"/>
</dbReference>
<dbReference type="EMBL" id="ATHI01000003">
    <property type="protein sequence ID" value="EPR35641.1"/>
    <property type="molecule type" value="Genomic_DNA"/>
</dbReference>
<dbReference type="RefSeq" id="WP_020885868.1">
    <property type="nucleotide sequence ID" value="NZ_ATHI01000003.1"/>
</dbReference>
<dbReference type="Proteomes" id="UP000014975">
    <property type="component" value="Unassembled WGS sequence"/>
</dbReference>
<evidence type="ECO:0000313" key="2">
    <source>
        <dbReference type="Proteomes" id="UP000014975"/>
    </source>
</evidence>
<protein>
    <submittedName>
        <fullName evidence="1">Uncharacterized protein</fullName>
    </submittedName>
</protein>
<dbReference type="AlphaFoldDB" id="S7TFX6"/>
<dbReference type="STRING" id="1121439.dsat_1982"/>
<organism evidence="1 2">
    <name type="scientific">Alkalidesulfovibrio alkalitolerans DSM 16529</name>
    <dbReference type="NCBI Taxonomy" id="1121439"/>
    <lineage>
        <taxon>Bacteria</taxon>
        <taxon>Pseudomonadati</taxon>
        <taxon>Thermodesulfobacteriota</taxon>
        <taxon>Desulfovibrionia</taxon>
        <taxon>Desulfovibrionales</taxon>
        <taxon>Desulfovibrionaceae</taxon>
        <taxon>Alkalidesulfovibrio</taxon>
    </lineage>
</organism>
<sequence length="298" mass="33970">MSRELVDVAINVLGKPAQTTLALVSLLRHSGHRIDKVFFIEENNPINDNYAHSALLDLLGDRALRFRPRLCNWRYPMNAARMGDASYRHALRYQYAFERTDKRLLLLIHNDCEFVGDAVGLLQAAMEGQAGAGEIGQCHLCPAMHLGRCGPGRYREYRPDFKELCGLYAALDPAIYRRRYLDEPREDLRKRPWPLPECRLNEFCCLIDVAETLPLTMPRGPAVPFGAYLDLGNPETGNGVLDIGVAWFRDMVHLGMSFRHVPLAKVVRHDVGWTSLFDEDLYTRREQRALDILAAKYS</sequence>
<gene>
    <name evidence="1" type="ORF">dsat_1982</name>
</gene>
<reference evidence="1 2" key="1">
    <citation type="journal article" date="2013" name="Genome Announc.">
        <title>Draft genome sequences for three mercury-methylating, sulfate-reducing bacteria.</title>
        <authorList>
            <person name="Brown S.D."/>
            <person name="Hurt R.A.Jr."/>
            <person name="Gilmour C.C."/>
            <person name="Elias D.A."/>
        </authorList>
    </citation>
    <scope>NUCLEOTIDE SEQUENCE [LARGE SCALE GENOMIC DNA]</scope>
    <source>
        <strain evidence="1 2">DSM 16529</strain>
    </source>
</reference>
<dbReference type="OrthoDB" id="929345at2"/>
<name>S7TFX6_9BACT</name>
<accession>S7TFX6</accession>